<dbReference type="InterPro" id="IPR017226">
    <property type="entry name" value="BHMT-like"/>
</dbReference>
<evidence type="ECO:0000256" key="13">
    <source>
        <dbReference type="PROSITE-ProRule" id="PRU00333"/>
    </source>
</evidence>
<evidence type="ECO:0000256" key="12">
    <source>
        <dbReference type="PIRSR" id="PIRSR037505-2"/>
    </source>
</evidence>
<dbReference type="Pfam" id="PF02574">
    <property type="entry name" value="S-methyl_trans"/>
    <property type="match status" value="1"/>
</dbReference>
<proteinExistence type="predicted"/>
<feature type="domain" description="Hcy-binding" evidence="14">
    <location>
        <begin position="1"/>
        <end position="282"/>
    </location>
</feature>
<evidence type="ECO:0000256" key="7">
    <source>
        <dbReference type="ARBA" id="ARBA00037879"/>
    </source>
</evidence>
<evidence type="ECO:0000256" key="10">
    <source>
        <dbReference type="ARBA" id="ARBA00050585"/>
    </source>
</evidence>
<evidence type="ECO:0000256" key="1">
    <source>
        <dbReference type="ARBA" id="ARBA00005137"/>
    </source>
</evidence>
<organism evidence="15 16">
    <name type="scientific">Eleutherodactylus coqui</name>
    <name type="common">Puerto Rican coqui</name>
    <dbReference type="NCBI Taxonomy" id="57060"/>
    <lineage>
        <taxon>Eukaryota</taxon>
        <taxon>Metazoa</taxon>
        <taxon>Chordata</taxon>
        <taxon>Craniata</taxon>
        <taxon>Vertebrata</taxon>
        <taxon>Euteleostomi</taxon>
        <taxon>Amphibia</taxon>
        <taxon>Batrachia</taxon>
        <taxon>Anura</taxon>
        <taxon>Neobatrachia</taxon>
        <taxon>Hyloidea</taxon>
        <taxon>Eleutherodactylidae</taxon>
        <taxon>Eleutherodactylinae</taxon>
        <taxon>Eleutherodactylus</taxon>
        <taxon>Eleutherodactylus</taxon>
    </lineage>
</organism>
<keyword evidence="3 11" id="KW-0808">Transferase</keyword>
<evidence type="ECO:0000313" key="15">
    <source>
        <dbReference type="EMBL" id="KAG9488148.1"/>
    </source>
</evidence>
<gene>
    <name evidence="15" type="ORF">GDO78_007771</name>
</gene>
<dbReference type="PANTHER" id="PTHR46120">
    <property type="entry name" value="BETAINE--HOMOCYSTEINE S-METHYLTRANSFERASE 1"/>
    <property type="match status" value="1"/>
</dbReference>
<evidence type="ECO:0000256" key="4">
    <source>
        <dbReference type="ARBA" id="ARBA00022723"/>
    </source>
</evidence>
<evidence type="ECO:0000256" key="11">
    <source>
        <dbReference type="PIRNR" id="PIRNR037505"/>
    </source>
</evidence>
<evidence type="ECO:0000256" key="5">
    <source>
        <dbReference type="ARBA" id="ARBA00022833"/>
    </source>
</evidence>
<evidence type="ECO:0000256" key="3">
    <source>
        <dbReference type="ARBA" id="ARBA00022679"/>
    </source>
</evidence>
<keyword evidence="5 11" id="KW-0862">Zinc</keyword>
<evidence type="ECO:0000313" key="16">
    <source>
        <dbReference type="Proteomes" id="UP000770717"/>
    </source>
</evidence>
<name>A0A8J6KBS5_ELECQ</name>
<dbReference type="PANTHER" id="PTHR46120:SF1">
    <property type="entry name" value="HCY-BINDING DOMAIN-CONTAINING PROTEIN"/>
    <property type="match status" value="1"/>
</dbReference>
<comment type="pathway">
    <text evidence="7">Amine and polyamine degradation; betaine degradation; sarcosine from betaine: step 1/2.</text>
</comment>
<dbReference type="GO" id="GO:0005829">
    <property type="term" value="C:cytosol"/>
    <property type="evidence" value="ECO:0007669"/>
    <property type="project" value="TreeGrafter"/>
</dbReference>
<dbReference type="AlphaFoldDB" id="A0A8J6KBS5"/>
<evidence type="ECO:0000256" key="8">
    <source>
        <dbReference type="ARBA" id="ARBA00039115"/>
    </source>
</evidence>
<dbReference type="PROSITE" id="PS50970">
    <property type="entry name" value="HCY"/>
    <property type="match status" value="1"/>
</dbReference>
<evidence type="ECO:0000256" key="6">
    <source>
        <dbReference type="ARBA" id="ARBA00037521"/>
    </source>
</evidence>
<feature type="binding site" evidence="12 13">
    <location>
        <position position="267"/>
    </location>
    <ligand>
        <name>Zn(2+)</name>
        <dbReference type="ChEBI" id="CHEBI:29105"/>
    </ligand>
</feature>
<accession>A0A8J6KBS5</accession>
<feature type="binding site" evidence="12 13">
    <location>
        <position position="185"/>
    </location>
    <ligand>
        <name>Zn(2+)</name>
        <dbReference type="ChEBI" id="CHEBI:29105"/>
    </ligand>
</feature>
<dbReference type="InterPro" id="IPR003726">
    <property type="entry name" value="HCY_dom"/>
</dbReference>
<feature type="binding site" evidence="12 13">
    <location>
        <position position="268"/>
    </location>
    <ligand>
        <name>Zn(2+)</name>
        <dbReference type="ChEBI" id="CHEBI:29105"/>
    </ligand>
</feature>
<dbReference type="GO" id="GO:0071267">
    <property type="term" value="P:L-methionine salvage"/>
    <property type="evidence" value="ECO:0007669"/>
    <property type="project" value="TreeGrafter"/>
</dbReference>
<dbReference type="EC" id="2.1.1.5" evidence="8"/>
<evidence type="ECO:0000256" key="9">
    <source>
        <dbReference type="ARBA" id="ARBA00040913"/>
    </source>
</evidence>
<comment type="pathway">
    <text evidence="1 11">Amino-acid biosynthesis; L-methionine biosynthesis via de novo pathway; L-methionine from L-homocysteine (BhmT route): step 1/1.</text>
</comment>
<keyword evidence="4 11" id="KW-0479">Metal-binding</keyword>
<dbReference type="InterPro" id="IPR036589">
    <property type="entry name" value="HCY_dom_sf"/>
</dbReference>
<dbReference type="GO" id="GO:0047150">
    <property type="term" value="F:betaine-homocysteine S-methyltransferase activity"/>
    <property type="evidence" value="ECO:0007669"/>
    <property type="project" value="UniProtKB-EC"/>
</dbReference>
<dbReference type="FunFam" id="3.20.20.330:FF:000003">
    <property type="entry name" value="Betaine--homocysteine S-methyltransferase 1"/>
    <property type="match status" value="1"/>
</dbReference>
<comment type="function">
    <text evidence="6">Involved in the regulation of homocysteine metabolism. Converts betaine and homocysteine to dimethylglycine and methionine, respectively. This reaction is also required for the irreversible oxidation of choline.</text>
</comment>
<dbReference type="Gene3D" id="3.20.20.330">
    <property type="entry name" value="Homocysteine-binding-like domain"/>
    <property type="match status" value="2"/>
</dbReference>
<comment type="cofactor">
    <cofactor evidence="11 12">
        <name>Zn(2+)</name>
        <dbReference type="ChEBI" id="CHEBI:29105"/>
    </cofactor>
    <text evidence="11 12">Binds 1 zinc ion per subunit.</text>
</comment>
<dbReference type="SUPFAM" id="SSF82282">
    <property type="entry name" value="Homocysteine S-methyltransferase"/>
    <property type="match status" value="1"/>
</dbReference>
<keyword evidence="16" id="KW-1185">Reference proteome</keyword>
<dbReference type="InterPro" id="IPR051524">
    <property type="entry name" value="BHMT"/>
</dbReference>
<evidence type="ECO:0000256" key="2">
    <source>
        <dbReference type="ARBA" id="ARBA00022603"/>
    </source>
</evidence>
<dbReference type="EMBL" id="WNTK01000003">
    <property type="protein sequence ID" value="KAG9488148.1"/>
    <property type="molecule type" value="Genomic_DNA"/>
</dbReference>
<keyword evidence="2 11" id="KW-0489">Methyltransferase</keyword>
<dbReference type="GO" id="GO:0008270">
    <property type="term" value="F:zinc ion binding"/>
    <property type="evidence" value="ECO:0007669"/>
    <property type="project" value="UniProtKB-UniRule"/>
</dbReference>
<dbReference type="PIRSF" id="PIRSF037505">
    <property type="entry name" value="Betaine_HMT"/>
    <property type="match status" value="1"/>
</dbReference>
<dbReference type="GO" id="GO:0032259">
    <property type="term" value="P:methylation"/>
    <property type="evidence" value="ECO:0007669"/>
    <property type="project" value="UniProtKB-KW"/>
</dbReference>
<protein>
    <recommendedName>
        <fullName evidence="9">Betaine--homocysteine S-methyltransferase 1</fullName>
        <ecNumber evidence="8">2.1.1.5</ecNumber>
    </recommendedName>
</protein>
<comment type="caution">
    <text evidence="15">The sequence shown here is derived from an EMBL/GenBank/DDBJ whole genome shotgun (WGS) entry which is preliminary data.</text>
</comment>
<comment type="catalytic activity">
    <reaction evidence="10">
        <text>L-homocysteine + glycine betaine = N,N-dimethylglycine + L-methionine</text>
        <dbReference type="Rhea" id="RHEA:22336"/>
        <dbReference type="ChEBI" id="CHEBI:17750"/>
        <dbReference type="ChEBI" id="CHEBI:57844"/>
        <dbReference type="ChEBI" id="CHEBI:58199"/>
        <dbReference type="ChEBI" id="CHEBI:58251"/>
        <dbReference type="EC" id="2.1.1.5"/>
    </reaction>
</comment>
<reference evidence="15" key="1">
    <citation type="thesis" date="2020" institute="ProQuest LLC" country="789 East Eisenhower Parkway, Ann Arbor, MI, USA">
        <title>Comparative Genomics and Chromosome Evolution.</title>
        <authorList>
            <person name="Mudd A.B."/>
        </authorList>
    </citation>
    <scope>NUCLEOTIDE SEQUENCE</scope>
    <source>
        <strain evidence="15">HN-11 Male</strain>
        <tissue evidence="15">Kidney and liver</tissue>
    </source>
</reference>
<sequence>MAPTGQKSGQAKKGLLERLDAGEVVIGDGGFVFALEKRGYVKAGPWTPEAAVEHPEAGRCLLNGQKVNEAACDIAREVANEGDALVAGGVSQTPSYLSCKSETEVKTIFRKQLDVFIKKNVDFLIAEYFEHVEEAVWAVEVLKEAGKPVAATLCIGTEGDLNGVTPGECAVRLAKAGASVVGVNCHFDPTTCVATVKLMKEGLAAAKVKAHLMTQPLAYHTPDCGKQGFIDLPEFPFALEPRIVSRWDIHKYARAAYDLGVRYIGGCCGFEPYHTRAIAEELAPERGFLPPGSEKHGSWGSGLDMHTKPWVRARARREFWETLQPASGRPYCPSMSKPSAWGVTKGDTQLMQQREATTEDQLKELFAKQSF</sequence>
<dbReference type="Proteomes" id="UP000770717">
    <property type="component" value="Unassembled WGS sequence"/>
</dbReference>
<comment type="subunit">
    <text evidence="11">Homotetramer.</text>
</comment>
<dbReference type="OrthoDB" id="261426at2759"/>
<evidence type="ECO:0000259" key="14">
    <source>
        <dbReference type="PROSITE" id="PS50970"/>
    </source>
</evidence>
<dbReference type="UniPathway" id="UPA00051">
    <property type="reaction ID" value="UER00083"/>
</dbReference>